<name>A0A6J6STF0_9ZZZZ</name>
<sequence length="345" mass="37964">MPALPHLPGIITADEVRATARSVINLQLPSGMIPWYPGGHCDPWNHVETAMALDVAGFHDEAVLAYEWLLRTQRSDGAWHNYYMPDSTLEDAKLDTNVCAYIGAGLWHHWLCTADRAFAERAWPVLERAINWVLSLQLPHGPVLWATEATGERPWDYALLTGSSSIWHALDCSISLGELLGRDVSAWHRSLNILGTSIRDEPGPPRFADKSEWAMDWYYPVLCGVVRGEDAKVRLADQWERFVVPGRGVRCVSSEPWVTAAETAECAIAHSAAGDIDTALDLLATTRAHRCDDGAYLTGLVYPQRITFPDQERSAYTAAAVILAADAITGASPASSVFRYPAQDA</sequence>
<protein>
    <submittedName>
        <fullName evidence="2">Unannotated protein</fullName>
    </submittedName>
</protein>
<dbReference type="InterPro" id="IPR008928">
    <property type="entry name" value="6-hairpin_glycosidase_sf"/>
</dbReference>
<organism evidence="2">
    <name type="scientific">freshwater metagenome</name>
    <dbReference type="NCBI Taxonomy" id="449393"/>
    <lineage>
        <taxon>unclassified sequences</taxon>
        <taxon>metagenomes</taxon>
        <taxon>ecological metagenomes</taxon>
    </lineage>
</organism>
<dbReference type="EMBL" id="CAEZXX010000225">
    <property type="protein sequence ID" value="CAB4729713.1"/>
    <property type="molecule type" value="Genomic_DNA"/>
</dbReference>
<accession>A0A6J6STF0</accession>
<dbReference type="Gene3D" id="1.50.10.10">
    <property type="match status" value="1"/>
</dbReference>
<dbReference type="EMBL" id="CAFBLR010000082">
    <property type="protein sequence ID" value="CAB4875239.1"/>
    <property type="molecule type" value="Genomic_DNA"/>
</dbReference>
<dbReference type="AlphaFoldDB" id="A0A6J6STF0"/>
<evidence type="ECO:0000313" key="3">
    <source>
        <dbReference type="EMBL" id="CAB4875239.1"/>
    </source>
</evidence>
<proteinExistence type="predicted"/>
<evidence type="ECO:0000313" key="1">
    <source>
        <dbReference type="EMBL" id="CAB4729713.1"/>
    </source>
</evidence>
<gene>
    <name evidence="1" type="ORF">UFOPK2602_02262</name>
    <name evidence="2" type="ORF">UFOPK2806_00193</name>
    <name evidence="3" type="ORF">UFOPK3417_00963</name>
</gene>
<dbReference type="EMBL" id="CAEZYY010000001">
    <property type="protein sequence ID" value="CAB4738182.1"/>
    <property type="molecule type" value="Genomic_DNA"/>
</dbReference>
<dbReference type="InterPro" id="IPR012341">
    <property type="entry name" value="6hp_glycosidase-like_sf"/>
</dbReference>
<dbReference type="SUPFAM" id="SSF48208">
    <property type="entry name" value="Six-hairpin glycosidases"/>
    <property type="match status" value="1"/>
</dbReference>
<reference evidence="2" key="1">
    <citation type="submission" date="2020-05" db="EMBL/GenBank/DDBJ databases">
        <authorList>
            <person name="Chiriac C."/>
            <person name="Salcher M."/>
            <person name="Ghai R."/>
            <person name="Kavagutti S V."/>
        </authorList>
    </citation>
    <scope>NUCLEOTIDE SEQUENCE</scope>
</reference>
<evidence type="ECO:0000313" key="2">
    <source>
        <dbReference type="EMBL" id="CAB4738182.1"/>
    </source>
</evidence>
<dbReference type="GO" id="GO:0005975">
    <property type="term" value="P:carbohydrate metabolic process"/>
    <property type="evidence" value="ECO:0007669"/>
    <property type="project" value="InterPro"/>
</dbReference>